<protein>
    <recommendedName>
        <fullName evidence="2">Novel STAND NTPase 1 domain-containing protein</fullName>
    </recommendedName>
</protein>
<feature type="domain" description="Novel STAND NTPase 1" evidence="2">
    <location>
        <begin position="17"/>
        <end position="264"/>
    </location>
</feature>
<dbReference type="Gene3D" id="3.40.50.300">
    <property type="entry name" value="P-loop containing nucleotide triphosphate hydrolases"/>
    <property type="match status" value="1"/>
</dbReference>
<accession>A0A6J4IBM7</accession>
<evidence type="ECO:0000313" key="3">
    <source>
        <dbReference type="EMBL" id="CAA9247990.1"/>
    </source>
</evidence>
<keyword evidence="1" id="KW-0472">Membrane</keyword>
<dbReference type="AlphaFoldDB" id="A0A6J4IBM7"/>
<name>A0A6J4IBM7_9CYAN</name>
<dbReference type="SUPFAM" id="SSF52540">
    <property type="entry name" value="P-loop containing nucleoside triphosphate hydrolases"/>
    <property type="match status" value="1"/>
</dbReference>
<evidence type="ECO:0000259" key="2">
    <source>
        <dbReference type="Pfam" id="PF20703"/>
    </source>
</evidence>
<sequence>MTSSLPSSPFAAGTKITDPRFFVGRKEELQVMMARMTAMPPISVNIVGPRRIGKSSLLYHFFQTYEQRVSAPTRYVVIYLSLQDSRCQREDGLYQAVAWELWHNHTVIQNVALVEPLRVKPFNRLAFSAAMEHYKRLGVLPVLCLDEFGPLFRHPDQFDNGFFDNLRSLMESGVLMLVVASHRRLNFYQRRHKIRSTFFKLWEVLSLGELTQQEAQALVCLPASKITGTTPTLTIQEQQLAMQWSKRHPYLLQLAASLLYEARQLGRDEIWAKAEFNKEARRVPKLPWKFTKRTSYSIIFICFVIIFLAIVLVSISLLSPLPIGELLQNVLRK</sequence>
<dbReference type="InterPro" id="IPR049052">
    <property type="entry name" value="nSTAND1"/>
</dbReference>
<proteinExistence type="predicted"/>
<keyword evidence="1" id="KW-1133">Transmembrane helix</keyword>
<dbReference type="InterPro" id="IPR027417">
    <property type="entry name" value="P-loop_NTPase"/>
</dbReference>
<keyword evidence="1" id="KW-0812">Transmembrane</keyword>
<dbReference type="EMBL" id="CADCTM010000277">
    <property type="protein sequence ID" value="CAA9247990.1"/>
    <property type="molecule type" value="Genomic_DNA"/>
</dbReference>
<gene>
    <name evidence="3" type="ORF">AVDCRST_MAG92-1850</name>
</gene>
<dbReference type="Pfam" id="PF20703">
    <property type="entry name" value="nSTAND1"/>
    <property type="match status" value="1"/>
</dbReference>
<feature type="transmembrane region" description="Helical" evidence="1">
    <location>
        <begin position="295"/>
        <end position="318"/>
    </location>
</feature>
<evidence type="ECO:0000256" key="1">
    <source>
        <dbReference type="SAM" id="Phobius"/>
    </source>
</evidence>
<organism evidence="3">
    <name type="scientific">uncultured Coleofasciculus sp</name>
    <dbReference type="NCBI Taxonomy" id="1267456"/>
    <lineage>
        <taxon>Bacteria</taxon>
        <taxon>Bacillati</taxon>
        <taxon>Cyanobacteriota</taxon>
        <taxon>Cyanophyceae</taxon>
        <taxon>Coleofasciculales</taxon>
        <taxon>Coleofasciculaceae</taxon>
        <taxon>Coleofasciculus</taxon>
        <taxon>environmental samples</taxon>
    </lineage>
</organism>
<reference evidence="3" key="1">
    <citation type="submission" date="2020-02" db="EMBL/GenBank/DDBJ databases">
        <authorList>
            <person name="Meier V. D."/>
        </authorList>
    </citation>
    <scope>NUCLEOTIDE SEQUENCE</scope>
    <source>
        <strain evidence="3">AVDCRST_MAG92</strain>
    </source>
</reference>